<protein>
    <submittedName>
        <fullName evidence="1">Uncharacterized protein</fullName>
    </submittedName>
</protein>
<evidence type="ECO:0000313" key="1">
    <source>
        <dbReference type="EMBL" id="PPQ32144.1"/>
    </source>
</evidence>
<gene>
    <name evidence="1" type="ORF">CCR94_06900</name>
</gene>
<dbReference type="AlphaFoldDB" id="A0A2S6NC19"/>
<sequence>MLPRRINVFEITPDGEIVWDFANPYKTNGESHGHPVLNPQVCRAQAVSYEWGPEGTPHAEKAITAPLLSQFRSPAAK</sequence>
<evidence type="ECO:0000313" key="2">
    <source>
        <dbReference type="Proteomes" id="UP000239089"/>
    </source>
</evidence>
<dbReference type="Proteomes" id="UP000239089">
    <property type="component" value="Unassembled WGS sequence"/>
</dbReference>
<dbReference type="EMBL" id="NHSJ01000043">
    <property type="protein sequence ID" value="PPQ32144.1"/>
    <property type="molecule type" value="Genomic_DNA"/>
</dbReference>
<organism evidence="1 2">
    <name type="scientific">Rhodoblastus sphagnicola</name>
    <dbReference type="NCBI Taxonomy" id="333368"/>
    <lineage>
        <taxon>Bacteria</taxon>
        <taxon>Pseudomonadati</taxon>
        <taxon>Pseudomonadota</taxon>
        <taxon>Alphaproteobacteria</taxon>
        <taxon>Hyphomicrobiales</taxon>
        <taxon>Rhodoblastaceae</taxon>
        <taxon>Rhodoblastus</taxon>
    </lineage>
</organism>
<proteinExistence type="predicted"/>
<reference evidence="1 2" key="1">
    <citation type="journal article" date="2018" name="Arch. Microbiol.">
        <title>New insights into the metabolic potential of the phototrophic purple bacterium Rhodopila globiformis DSM 161(T) from its draft genome sequence and evidence for a vanadium-dependent nitrogenase.</title>
        <authorList>
            <person name="Imhoff J.F."/>
            <person name="Rahn T."/>
            <person name="Kunzel S."/>
            <person name="Neulinger S.C."/>
        </authorList>
    </citation>
    <scope>NUCLEOTIDE SEQUENCE [LARGE SCALE GENOMIC DNA]</scope>
    <source>
        <strain evidence="1 2">DSM 16996</strain>
    </source>
</reference>
<keyword evidence="2" id="KW-1185">Reference proteome</keyword>
<accession>A0A2S6NC19</accession>
<name>A0A2S6NC19_9HYPH</name>
<comment type="caution">
    <text evidence="1">The sequence shown here is derived from an EMBL/GenBank/DDBJ whole genome shotgun (WGS) entry which is preliminary data.</text>
</comment>